<proteinExistence type="predicted"/>
<keyword evidence="2" id="KW-1185">Reference proteome</keyword>
<dbReference type="EMBL" id="CP039852">
    <property type="protein sequence ID" value="QCZ92409.1"/>
    <property type="molecule type" value="Genomic_DNA"/>
</dbReference>
<organism evidence="1 2">
    <name type="scientific">Salinimonas iocasae</name>
    <dbReference type="NCBI Taxonomy" id="2572577"/>
    <lineage>
        <taxon>Bacteria</taxon>
        <taxon>Pseudomonadati</taxon>
        <taxon>Pseudomonadota</taxon>
        <taxon>Gammaproteobacteria</taxon>
        <taxon>Alteromonadales</taxon>
        <taxon>Alteromonadaceae</taxon>
        <taxon>Alteromonas/Salinimonas group</taxon>
        <taxon>Salinimonas</taxon>
    </lineage>
</organism>
<protein>
    <submittedName>
        <fullName evidence="1">Uncharacterized protein</fullName>
    </submittedName>
</protein>
<name>A0A5B7YCS5_9ALTE</name>
<dbReference type="RefSeq" id="WP_139755164.1">
    <property type="nucleotide sequence ID" value="NZ_CP039852.1"/>
</dbReference>
<dbReference type="Pfam" id="PF19786">
    <property type="entry name" value="DUF6270"/>
    <property type="match status" value="1"/>
</dbReference>
<accession>A0A5B7YCS5</accession>
<evidence type="ECO:0000313" key="2">
    <source>
        <dbReference type="Proteomes" id="UP000304912"/>
    </source>
</evidence>
<dbReference type="AlphaFoldDB" id="A0A5B7YCS5"/>
<dbReference type="KEGG" id="salk:FBQ74_02455"/>
<dbReference type="Proteomes" id="UP000304912">
    <property type="component" value="Chromosome"/>
</dbReference>
<reference evidence="1 2" key="1">
    <citation type="submission" date="2019-04" db="EMBL/GenBank/DDBJ databases">
        <title>Salinimonas iocasae sp. nov., a halophilic bacterium isolated from the outer tube casing of tubeworms in Okinawa Trough.</title>
        <authorList>
            <person name="Zhang H."/>
            <person name="Wang H."/>
            <person name="Li C."/>
        </authorList>
    </citation>
    <scope>NUCLEOTIDE SEQUENCE [LARGE SCALE GENOMIC DNA]</scope>
    <source>
        <strain evidence="1 2">KX18D6</strain>
    </source>
</reference>
<sequence length="242" mass="28206">MEKSIFILGSCVSRDAIELFSDGEIQLVSYLARTSFASQASPSIEKFPHYANFKSNFQKRMVESDLRKKLHNELRVKDFELIIVDFIDDRFDLVEYENVGLATRSVEFMSVCEPNSITNRISHHGDVYNVLWKLGFNRFLKELKESGSLHKLRINKAFWANRNQSGQSLSKFSNSVIEKENAYLNSRYGYAESLLDKINFFTFNSQDFVADSNHKWGESPFHYTSDYYTKMTDMIRNDPQFS</sequence>
<dbReference type="OrthoDB" id="8421922at2"/>
<evidence type="ECO:0000313" key="1">
    <source>
        <dbReference type="EMBL" id="QCZ92409.1"/>
    </source>
</evidence>
<dbReference type="InterPro" id="IPR046237">
    <property type="entry name" value="DUF6270"/>
</dbReference>
<gene>
    <name evidence="1" type="ORF">FBQ74_02455</name>
</gene>